<dbReference type="Gene3D" id="3.90.470.20">
    <property type="entry name" value="4'-phosphopantetheinyl transferase domain"/>
    <property type="match status" value="1"/>
</dbReference>
<dbReference type="GO" id="GO:0008897">
    <property type="term" value="F:holo-[acyl-carrier-protein] synthase activity"/>
    <property type="evidence" value="ECO:0007669"/>
    <property type="project" value="InterPro"/>
</dbReference>
<proteinExistence type="predicted"/>
<evidence type="ECO:0000313" key="2">
    <source>
        <dbReference type="Proteomes" id="UP000235672"/>
    </source>
</evidence>
<dbReference type="AlphaFoldDB" id="A0A2J6PR23"/>
<dbReference type="Proteomes" id="UP000235672">
    <property type="component" value="Unassembled WGS sequence"/>
</dbReference>
<keyword evidence="2" id="KW-1185">Reference proteome</keyword>
<name>A0A2J6PR23_9HELO</name>
<gene>
    <name evidence="1" type="ORF">NA56DRAFT_310841</name>
</gene>
<dbReference type="GO" id="GO:0000287">
    <property type="term" value="F:magnesium ion binding"/>
    <property type="evidence" value="ECO:0007669"/>
    <property type="project" value="InterPro"/>
</dbReference>
<dbReference type="SUPFAM" id="SSF56214">
    <property type="entry name" value="4'-phosphopantetheinyl transferase"/>
    <property type="match status" value="1"/>
</dbReference>
<accession>A0A2J6PR23</accession>
<dbReference type="EMBL" id="KZ613505">
    <property type="protein sequence ID" value="PMD16473.1"/>
    <property type="molecule type" value="Genomic_DNA"/>
</dbReference>
<organism evidence="1 2">
    <name type="scientific">Hyaloscypha hepaticicola</name>
    <dbReference type="NCBI Taxonomy" id="2082293"/>
    <lineage>
        <taxon>Eukaryota</taxon>
        <taxon>Fungi</taxon>
        <taxon>Dikarya</taxon>
        <taxon>Ascomycota</taxon>
        <taxon>Pezizomycotina</taxon>
        <taxon>Leotiomycetes</taxon>
        <taxon>Helotiales</taxon>
        <taxon>Hyaloscyphaceae</taxon>
        <taxon>Hyaloscypha</taxon>
    </lineage>
</organism>
<evidence type="ECO:0000313" key="1">
    <source>
        <dbReference type="EMBL" id="PMD16473.1"/>
    </source>
</evidence>
<protein>
    <submittedName>
        <fullName evidence="1">Uncharacterized protein</fullName>
    </submittedName>
</protein>
<sequence>MDQKAGLEKGKEVVAIGKEGEEIEKDEKTMEQKRLERLDVMDVMLRLLDENDREMGAAAKGLFRAAEFLAGRFAAKEAAIKAHHNRKLTYHSIAIHRPPGTDSSEGSQPPVAIILPESGKWEEGQEARISISHDGDYATAVCLAFDPRPKQKDKLKKPGS</sequence>
<dbReference type="OrthoDB" id="15433at2759"/>
<reference evidence="1 2" key="1">
    <citation type="submission" date="2016-05" db="EMBL/GenBank/DDBJ databases">
        <title>A degradative enzymes factory behind the ericoid mycorrhizal symbiosis.</title>
        <authorList>
            <consortium name="DOE Joint Genome Institute"/>
            <person name="Martino E."/>
            <person name="Morin E."/>
            <person name="Grelet G."/>
            <person name="Kuo A."/>
            <person name="Kohler A."/>
            <person name="Daghino S."/>
            <person name="Barry K."/>
            <person name="Choi C."/>
            <person name="Cichocki N."/>
            <person name="Clum A."/>
            <person name="Copeland A."/>
            <person name="Hainaut M."/>
            <person name="Haridas S."/>
            <person name="Labutti K."/>
            <person name="Lindquist E."/>
            <person name="Lipzen A."/>
            <person name="Khouja H.-R."/>
            <person name="Murat C."/>
            <person name="Ohm R."/>
            <person name="Olson A."/>
            <person name="Spatafora J."/>
            <person name="Veneault-Fourrey C."/>
            <person name="Henrissat B."/>
            <person name="Grigoriev I."/>
            <person name="Martin F."/>
            <person name="Perotto S."/>
        </authorList>
    </citation>
    <scope>NUCLEOTIDE SEQUENCE [LARGE SCALE GENOMIC DNA]</scope>
    <source>
        <strain evidence="1 2">UAMH 7357</strain>
    </source>
</reference>
<dbReference type="InterPro" id="IPR037143">
    <property type="entry name" value="4-PPantetheinyl_Trfase_dom_sf"/>
</dbReference>